<keyword evidence="2" id="KW-1185">Reference proteome</keyword>
<dbReference type="AlphaFoldDB" id="A0AAE1E9F8"/>
<evidence type="ECO:0000313" key="2">
    <source>
        <dbReference type="Proteomes" id="UP001283361"/>
    </source>
</evidence>
<gene>
    <name evidence="1" type="ORF">RRG08_052418</name>
</gene>
<sequence length="282" mass="32443">MLLVRGVDLRNYSLSCLDLNPPLTPPWNEARDVSVAGEEGLLWFFFLLLPSPRFPQSPVLRVSQSPSFSASQLYRCPNTQLTPKQSKFPARVSLAVVLQDNKLNRPAAAAVSNFHARPYTNTRISSAYDRSLPTTPNRAVSLPRRFASRFRGLWREICRFPLFRGLGENSLTLTTRHRTMPRVTFLCYIHAPPLYQFKKVMLCVYLLSIPPKYAQIYTNTAKWIRAGFELNRDFNGRLSEFRGGVNTRLLFLPPVSRLEPINRWRPTKVPLARFSRKDNSWS</sequence>
<evidence type="ECO:0000313" key="1">
    <source>
        <dbReference type="EMBL" id="KAK3797818.1"/>
    </source>
</evidence>
<organism evidence="1 2">
    <name type="scientific">Elysia crispata</name>
    <name type="common">lettuce slug</name>
    <dbReference type="NCBI Taxonomy" id="231223"/>
    <lineage>
        <taxon>Eukaryota</taxon>
        <taxon>Metazoa</taxon>
        <taxon>Spiralia</taxon>
        <taxon>Lophotrochozoa</taxon>
        <taxon>Mollusca</taxon>
        <taxon>Gastropoda</taxon>
        <taxon>Heterobranchia</taxon>
        <taxon>Euthyneura</taxon>
        <taxon>Panpulmonata</taxon>
        <taxon>Sacoglossa</taxon>
        <taxon>Placobranchoidea</taxon>
        <taxon>Plakobranchidae</taxon>
        <taxon>Elysia</taxon>
    </lineage>
</organism>
<proteinExistence type="predicted"/>
<reference evidence="1" key="1">
    <citation type="journal article" date="2023" name="G3 (Bethesda)">
        <title>A reference genome for the long-term kleptoplast-retaining sea slug Elysia crispata morphotype clarki.</title>
        <authorList>
            <person name="Eastman K.E."/>
            <person name="Pendleton A.L."/>
            <person name="Shaikh M.A."/>
            <person name="Suttiyut T."/>
            <person name="Ogas R."/>
            <person name="Tomko P."/>
            <person name="Gavelis G."/>
            <person name="Widhalm J.R."/>
            <person name="Wisecaver J.H."/>
        </authorList>
    </citation>
    <scope>NUCLEOTIDE SEQUENCE</scope>
    <source>
        <strain evidence="1">ECLA1</strain>
    </source>
</reference>
<name>A0AAE1E9F8_9GAST</name>
<dbReference type="EMBL" id="JAWDGP010000740">
    <property type="protein sequence ID" value="KAK3797818.1"/>
    <property type="molecule type" value="Genomic_DNA"/>
</dbReference>
<dbReference type="Proteomes" id="UP001283361">
    <property type="component" value="Unassembled WGS sequence"/>
</dbReference>
<accession>A0AAE1E9F8</accession>
<protein>
    <submittedName>
        <fullName evidence="1">Uncharacterized protein</fullName>
    </submittedName>
</protein>
<comment type="caution">
    <text evidence="1">The sequence shown here is derived from an EMBL/GenBank/DDBJ whole genome shotgun (WGS) entry which is preliminary data.</text>
</comment>